<feature type="non-terminal residue" evidence="1">
    <location>
        <position position="104"/>
    </location>
</feature>
<accession>A0A2U1IWE3</accession>
<comment type="caution">
    <text evidence="1">The sequence shown here is derived from an EMBL/GenBank/DDBJ whole genome shotgun (WGS) entry which is preliminary data.</text>
</comment>
<reference evidence="1 2" key="1">
    <citation type="journal article" date="2018" name="MBio">
        <title>Comparative Genomics Reveals the Core Gene Toolbox for the Fungus-Insect Symbiosis.</title>
        <authorList>
            <person name="Wang Y."/>
            <person name="Stata M."/>
            <person name="Wang W."/>
            <person name="Stajich J.E."/>
            <person name="White M.M."/>
            <person name="Moncalvo J.M."/>
        </authorList>
    </citation>
    <scope>NUCLEOTIDE SEQUENCE [LARGE SCALE GENOMIC DNA]</scope>
    <source>
        <strain evidence="1 2">AUS-126-30</strain>
    </source>
</reference>
<keyword evidence="2" id="KW-1185">Reference proteome</keyword>
<dbReference type="Proteomes" id="UP000245591">
    <property type="component" value="Unassembled WGS sequence"/>
</dbReference>
<name>A0A2U1IWE3_SMIAN</name>
<dbReference type="AlphaFoldDB" id="A0A2U1IWE3"/>
<gene>
    <name evidence="1" type="ORF">BB558_006910</name>
</gene>
<protein>
    <submittedName>
        <fullName evidence="1">Uncharacterized protein</fullName>
    </submittedName>
</protein>
<organism evidence="1 2">
    <name type="scientific">Smittium angustum</name>
    <dbReference type="NCBI Taxonomy" id="133377"/>
    <lineage>
        <taxon>Eukaryota</taxon>
        <taxon>Fungi</taxon>
        <taxon>Fungi incertae sedis</taxon>
        <taxon>Zoopagomycota</taxon>
        <taxon>Kickxellomycotina</taxon>
        <taxon>Harpellomycetes</taxon>
        <taxon>Harpellales</taxon>
        <taxon>Legeriomycetaceae</taxon>
        <taxon>Smittium</taxon>
    </lineage>
</organism>
<proteinExistence type="predicted"/>
<dbReference type="EMBL" id="MBFU01000955">
    <property type="protein sequence ID" value="PVZ97144.1"/>
    <property type="molecule type" value="Genomic_DNA"/>
</dbReference>
<evidence type="ECO:0000313" key="2">
    <source>
        <dbReference type="Proteomes" id="UP000245591"/>
    </source>
</evidence>
<evidence type="ECO:0000313" key="1">
    <source>
        <dbReference type="EMBL" id="PVZ97144.1"/>
    </source>
</evidence>
<sequence>MMTAHALRCIDLLLREIMTTEIIFGGKRKYDIRRPNKHNQWLLNIGNGSTGLISGYSIESVLIPNEMICRDVVNKIYDGDQNLKTYLSSDSVISGNEYDIINYT</sequence>